<sequence length="210" mass="24076">VRGDRGGENIKVAEWMIEKRGLNRGSFIWGPSTRNQRIERLWVEVGSQFARRWRAFFHRLEDDHFLDSTNPHHLWLLHHLFLHSLDNEAKSFQDDWNNHPISGPQGRNKSPVDIRLIGQTTEGFYLRDELEGVHEDLIQQYYGVEGMPAAQSVGHTGAGFNPGEDAPDVSDGWIWDESAQLSIGRRRLAHLVQLPAAVWQDRAVVWAKAV</sequence>
<organism evidence="2 3">
    <name type="scientific">Tulasnella calospora MUT 4182</name>
    <dbReference type="NCBI Taxonomy" id="1051891"/>
    <lineage>
        <taxon>Eukaryota</taxon>
        <taxon>Fungi</taxon>
        <taxon>Dikarya</taxon>
        <taxon>Basidiomycota</taxon>
        <taxon>Agaricomycotina</taxon>
        <taxon>Agaricomycetes</taxon>
        <taxon>Cantharellales</taxon>
        <taxon>Tulasnellaceae</taxon>
        <taxon>Tulasnella</taxon>
    </lineage>
</organism>
<dbReference type="EMBL" id="KN823332">
    <property type="protein sequence ID" value="KIO17899.1"/>
    <property type="molecule type" value="Genomic_DNA"/>
</dbReference>
<evidence type="ECO:0000259" key="1">
    <source>
        <dbReference type="Pfam" id="PF24764"/>
    </source>
</evidence>
<keyword evidence="3" id="KW-1185">Reference proteome</keyword>
<feature type="non-terminal residue" evidence="2">
    <location>
        <position position="1"/>
    </location>
</feature>
<dbReference type="PANTHER" id="PTHR46791">
    <property type="entry name" value="EXPRESSED PROTEIN"/>
    <property type="match status" value="1"/>
</dbReference>
<dbReference type="OrthoDB" id="3353107at2759"/>
<dbReference type="Proteomes" id="UP000054248">
    <property type="component" value="Unassembled WGS sequence"/>
</dbReference>
<proteinExistence type="predicted"/>
<gene>
    <name evidence="2" type="ORF">M407DRAFT_48151</name>
</gene>
<dbReference type="Pfam" id="PF24764">
    <property type="entry name" value="rva_4"/>
    <property type="match status" value="1"/>
</dbReference>
<name>A0A0C3Q4S1_9AGAM</name>
<dbReference type="PANTHER" id="PTHR46791:SF5">
    <property type="entry name" value="CLR5 DOMAIN-CONTAINING PROTEIN-RELATED"/>
    <property type="match status" value="1"/>
</dbReference>
<dbReference type="HOGENOM" id="CLU_092517_1_1_1"/>
<feature type="non-terminal residue" evidence="2">
    <location>
        <position position="210"/>
    </location>
</feature>
<reference evidence="3" key="2">
    <citation type="submission" date="2015-01" db="EMBL/GenBank/DDBJ databases">
        <title>Evolutionary Origins and Diversification of the Mycorrhizal Mutualists.</title>
        <authorList>
            <consortium name="DOE Joint Genome Institute"/>
            <consortium name="Mycorrhizal Genomics Consortium"/>
            <person name="Kohler A."/>
            <person name="Kuo A."/>
            <person name="Nagy L.G."/>
            <person name="Floudas D."/>
            <person name="Copeland A."/>
            <person name="Barry K.W."/>
            <person name="Cichocki N."/>
            <person name="Veneault-Fourrey C."/>
            <person name="LaButti K."/>
            <person name="Lindquist E.A."/>
            <person name="Lipzen A."/>
            <person name="Lundell T."/>
            <person name="Morin E."/>
            <person name="Murat C."/>
            <person name="Riley R."/>
            <person name="Ohm R."/>
            <person name="Sun H."/>
            <person name="Tunlid A."/>
            <person name="Henrissat B."/>
            <person name="Grigoriev I.V."/>
            <person name="Hibbett D.S."/>
            <person name="Martin F."/>
        </authorList>
    </citation>
    <scope>NUCLEOTIDE SEQUENCE [LARGE SCALE GENOMIC DNA]</scope>
    <source>
        <strain evidence="3">MUT 4182</strain>
    </source>
</reference>
<evidence type="ECO:0000313" key="3">
    <source>
        <dbReference type="Proteomes" id="UP000054248"/>
    </source>
</evidence>
<dbReference type="InterPro" id="IPR058913">
    <property type="entry name" value="Integrase_dom_put"/>
</dbReference>
<reference evidence="2 3" key="1">
    <citation type="submission" date="2014-04" db="EMBL/GenBank/DDBJ databases">
        <authorList>
            <consortium name="DOE Joint Genome Institute"/>
            <person name="Kuo A."/>
            <person name="Girlanda M."/>
            <person name="Perotto S."/>
            <person name="Kohler A."/>
            <person name="Nagy L.G."/>
            <person name="Floudas D."/>
            <person name="Copeland A."/>
            <person name="Barry K.W."/>
            <person name="Cichocki N."/>
            <person name="Veneault-Fourrey C."/>
            <person name="LaButti K."/>
            <person name="Lindquist E.A."/>
            <person name="Lipzen A."/>
            <person name="Lundell T."/>
            <person name="Morin E."/>
            <person name="Murat C."/>
            <person name="Sun H."/>
            <person name="Tunlid A."/>
            <person name="Henrissat B."/>
            <person name="Grigoriev I.V."/>
            <person name="Hibbett D.S."/>
            <person name="Martin F."/>
            <person name="Nordberg H.P."/>
            <person name="Cantor M.N."/>
            <person name="Hua S.X."/>
        </authorList>
    </citation>
    <scope>NUCLEOTIDE SEQUENCE [LARGE SCALE GENOMIC DNA]</scope>
    <source>
        <strain evidence="2 3">MUT 4182</strain>
    </source>
</reference>
<feature type="domain" description="Integrase core" evidence="1">
    <location>
        <begin position="1"/>
        <end position="114"/>
    </location>
</feature>
<evidence type="ECO:0000313" key="2">
    <source>
        <dbReference type="EMBL" id="KIO17899.1"/>
    </source>
</evidence>
<accession>A0A0C3Q4S1</accession>
<dbReference type="STRING" id="1051891.A0A0C3Q4S1"/>
<protein>
    <recommendedName>
        <fullName evidence="1">Integrase core domain-containing protein</fullName>
    </recommendedName>
</protein>
<dbReference type="AlphaFoldDB" id="A0A0C3Q4S1"/>